<evidence type="ECO:0000313" key="2">
    <source>
        <dbReference type="Proteomes" id="UP001317779"/>
    </source>
</evidence>
<evidence type="ECO:0000313" key="1">
    <source>
        <dbReference type="EMBL" id="BDV29400.1"/>
    </source>
</evidence>
<organism evidence="1 2">
    <name type="scientific">Microbacterium terricola</name>
    <dbReference type="NCBI Taxonomy" id="344163"/>
    <lineage>
        <taxon>Bacteria</taxon>
        <taxon>Bacillati</taxon>
        <taxon>Actinomycetota</taxon>
        <taxon>Actinomycetes</taxon>
        <taxon>Micrococcales</taxon>
        <taxon>Microbacteriaceae</taxon>
        <taxon>Microbacterium</taxon>
    </lineage>
</organism>
<protein>
    <submittedName>
        <fullName evidence="1">Uncharacterized protein</fullName>
    </submittedName>
</protein>
<reference evidence="1 2" key="1">
    <citation type="submission" date="2022-12" db="EMBL/GenBank/DDBJ databases">
        <title>Microbacterium terricola strain KV-448 chromosome, complete genome.</title>
        <authorList>
            <person name="Oshima T."/>
            <person name="Moriya T."/>
            <person name="Bessho Y."/>
        </authorList>
    </citation>
    <scope>NUCLEOTIDE SEQUENCE [LARGE SCALE GENOMIC DNA]</scope>
    <source>
        <strain evidence="1 2">KV-448</strain>
    </source>
</reference>
<dbReference type="EMBL" id="AP027141">
    <property type="protein sequence ID" value="BDV29400.1"/>
    <property type="molecule type" value="Genomic_DNA"/>
</dbReference>
<sequence length="69" mass="7295">MTPAIRLKRLMPTMRPIERFLTGSVSPSASGVGAVAVFDIEVLIRSRHAVADTASLSSTLSGRVGCHES</sequence>
<keyword evidence="2" id="KW-1185">Reference proteome</keyword>
<accession>A0ABM8DV59</accession>
<gene>
    <name evidence="1" type="ORF">Microterr_00600</name>
</gene>
<dbReference type="Proteomes" id="UP001317779">
    <property type="component" value="Chromosome"/>
</dbReference>
<name>A0ABM8DV59_9MICO</name>
<proteinExistence type="predicted"/>